<feature type="compositionally biased region" description="Low complexity" evidence="1">
    <location>
        <begin position="68"/>
        <end position="77"/>
    </location>
</feature>
<dbReference type="SUPFAM" id="SSF49384">
    <property type="entry name" value="Carbohydrate-binding domain"/>
    <property type="match status" value="1"/>
</dbReference>
<evidence type="ECO:0000256" key="1">
    <source>
        <dbReference type="SAM" id="MobiDB-lite"/>
    </source>
</evidence>
<dbReference type="SMART" id="SM00637">
    <property type="entry name" value="CBD_II"/>
    <property type="match status" value="1"/>
</dbReference>
<dbReference type="Pfam" id="PF00553">
    <property type="entry name" value="CBM_2"/>
    <property type="match status" value="1"/>
</dbReference>
<dbReference type="InterPro" id="IPR012291">
    <property type="entry name" value="CBM2_carb-bd_dom_sf"/>
</dbReference>
<sequence>MSSDTHDAEPAPTRMARRRRERRKRRLLAAGAVSGGLACSGLLIAGMVLSGGDTEVDVADPPPPPSPHEASASPSTSQAPVADGQQQSSAEARAPSATPAEPSPEESEQAEADGRGQGGAGAEGPDGGTAPQGTQAGGEEPSGSGAEPSGGCAVGYSVTNEWSSGFQAEVTVSADAPINGWRVAVDFPDGQRIHHAWNAEVSGGGGSYTVSDVGRNGELAAGESTEFGFIGSARGDNGNPRLTCTPA</sequence>
<dbReference type="Gene3D" id="2.60.40.290">
    <property type="match status" value="1"/>
</dbReference>
<organism evidence="4 5">
    <name type="scientific">Streptomonospora halophila</name>
    <dbReference type="NCBI Taxonomy" id="427369"/>
    <lineage>
        <taxon>Bacteria</taxon>
        <taxon>Bacillati</taxon>
        <taxon>Actinomycetota</taxon>
        <taxon>Actinomycetes</taxon>
        <taxon>Streptosporangiales</taxon>
        <taxon>Nocardiopsidaceae</taxon>
        <taxon>Streptomonospora</taxon>
    </lineage>
</organism>
<feature type="region of interest" description="Disordered" evidence="1">
    <location>
        <begin position="53"/>
        <end position="152"/>
    </location>
</feature>
<dbReference type="PROSITE" id="PS51173">
    <property type="entry name" value="CBM2"/>
    <property type="match status" value="1"/>
</dbReference>
<accession>A0ABP9GFH3</accession>
<protein>
    <recommendedName>
        <fullName evidence="3">CBM2 domain-containing protein</fullName>
    </recommendedName>
</protein>
<evidence type="ECO:0000256" key="2">
    <source>
        <dbReference type="SAM" id="Phobius"/>
    </source>
</evidence>
<feature type="transmembrane region" description="Helical" evidence="2">
    <location>
        <begin position="27"/>
        <end position="49"/>
    </location>
</feature>
<keyword evidence="5" id="KW-1185">Reference proteome</keyword>
<feature type="compositionally biased region" description="Low complexity" evidence="1">
    <location>
        <begin position="88"/>
        <end position="100"/>
    </location>
</feature>
<evidence type="ECO:0000259" key="3">
    <source>
        <dbReference type="PROSITE" id="PS51173"/>
    </source>
</evidence>
<dbReference type="InterPro" id="IPR001919">
    <property type="entry name" value="CBD2"/>
</dbReference>
<keyword evidence="2" id="KW-0812">Transmembrane</keyword>
<proteinExistence type="predicted"/>
<keyword evidence="2" id="KW-1133">Transmembrane helix</keyword>
<comment type="caution">
    <text evidence="4">The sequence shown here is derived from an EMBL/GenBank/DDBJ whole genome shotgun (WGS) entry which is preliminary data.</text>
</comment>
<keyword evidence="2" id="KW-0472">Membrane</keyword>
<evidence type="ECO:0000313" key="4">
    <source>
        <dbReference type="EMBL" id="GAA4940253.1"/>
    </source>
</evidence>
<feature type="compositionally biased region" description="Low complexity" evidence="1">
    <location>
        <begin position="128"/>
        <end position="151"/>
    </location>
</feature>
<gene>
    <name evidence="4" type="ORF">GCM10023224_22450</name>
</gene>
<dbReference type="Proteomes" id="UP001499993">
    <property type="component" value="Unassembled WGS sequence"/>
</dbReference>
<reference evidence="5" key="1">
    <citation type="journal article" date="2019" name="Int. J. Syst. Evol. Microbiol.">
        <title>The Global Catalogue of Microorganisms (GCM) 10K type strain sequencing project: providing services to taxonomists for standard genome sequencing and annotation.</title>
        <authorList>
            <consortium name="The Broad Institute Genomics Platform"/>
            <consortium name="The Broad Institute Genome Sequencing Center for Infectious Disease"/>
            <person name="Wu L."/>
            <person name="Ma J."/>
        </authorList>
    </citation>
    <scope>NUCLEOTIDE SEQUENCE [LARGE SCALE GENOMIC DNA]</scope>
    <source>
        <strain evidence="5">JCM 18123</strain>
    </source>
</reference>
<feature type="region of interest" description="Disordered" evidence="1">
    <location>
        <begin position="1"/>
        <end position="23"/>
    </location>
</feature>
<feature type="domain" description="CBM2" evidence="3">
    <location>
        <begin position="145"/>
        <end position="247"/>
    </location>
</feature>
<dbReference type="RefSeq" id="WP_345556543.1">
    <property type="nucleotide sequence ID" value="NZ_BAABIK010000010.1"/>
</dbReference>
<dbReference type="EMBL" id="BAABIK010000010">
    <property type="protein sequence ID" value="GAA4940253.1"/>
    <property type="molecule type" value="Genomic_DNA"/>
</dbReference>
<evidence type="ECO:0000313" key="5">
    <source>
        <dbReference type="Proteomes" id="UP001499993"/>
    </source>
</evidence>
<dbReference type="InterPro" id="IPR008965">
    <property type="entry name" value="CBM2/CBM3_carb-bd_dom_sf"/>
</dbReference>
<name>A0ABP9GFH3_9ACTN</name>
<feature type="compositionally biased region" description="Gly residues" evidence="1">
    <location>
        <begin position="115"/>
        <end position="127"/>
    </location>
</feature>